<reference evidence="1 2" key="1">
    <citation type="submission" date="2018-06" db="EMBL/GenBank/DDBJ databases">
        <title>OYT1 Genome Sequencing.</title>
        <authorList>
            <person name="Kato S."/>
            <person name="Itoh T."/>
            <person name="Ohkuma M."/>
        </authorList>
    </citation>
    <scope>NUCLEOTIDE SEQUENCE [LARGE SCALE GENOMIC DNA]</scope>
    <source>
        <strain evidence="1 2">OYT1</strain>
    </source>
</reference>
<gene>
    <name evidence="1" type="ORF">OYT1_ch2647</name>
</gene>
<dbReference type="AlphaFoldDB" id="A0A2Z6GFH3"/>
<proteinExistence type="predicted"/>
<accession>A0A2Z6GFH3</accession>
<protein>
    <submittedName>
        <fullName evidence="1">Uncharacterized protein</fullName>
    </submittedName>
</protein>
<keyword evidence="2" id="KW-1185">Reference proteome</keyword>
<sequence>MTHKPTLKSAFSVLHSLTAFALHRMPSLSLEMLHKQAAYDLASRFN</sequence>
<dbReference type="EMBL" id="AP018738">
    <property type="protein sequence ID" value="BBE52159.1"/>
    <property type="molecule type" value="Genomic_DNA"/>
</dbReference>
<organism evidence="1 2">
    <name type="scientific">Ferriphaselus amnicola</name>
    <dbReference type="NCBI Taxonomy" id="1188319"/>
    <lineage>
        <taxon>Bacteria</taxon>
        <taxon>Pseudomonadati</taxon>
        <taxon>Pseudomonadota</taxon>
        <taxon>Betaproteobacteria</taxon>
        <taxon>Nitrosomonadales</taxon>
        <taxon>Gallionellaceae</taxon>
        <taxon>Ferriphaselus</taxon>
    </lineage>
</organism>
<dbReference type="Proteomes" id="UP000033070">
    <property type="component" value="Chromosome"/>
</dbReference>
<evidence type="ECO:0000313" key="2">
    <source>
        <dbReference type="Proteomes" id="UP000033070"/>
    </source>
</evidence>
<name>A0A2Z6GFH3_9PROT</name>
<evidence type="ECO:0000313" key="1">
    <source>
        <dbReference type="EMBL" id="BBE52159.1"/>
    </source>
</evidence>
<dbReference type="KEGG" id="fam:OYT1_ch2647"/>